<dbReference type="Proteomes" id="UP000324897">
    <property type="component" value="Unassembled WGS sequence"/>
</dbReference>
<keyword evidence="3" id="KW-1185">Reference proteome</keyword>
<evidence type="ECO:0000313" key="3">
    <source>
        <dbReference type="Proteomes" id="UP000324897"/>
    </source>
</evidence>
<feature type="compositionally biased region" description="Low complexity" evidence="1">
    <location>
        <begin position="58"/>
        <end position="67"/>
    </location>
</feature>
<feature type="region of interest" description="Disordered" evidence="1">
    <location>
        <begin position="32"/>
        <end position="70"/>
    </location>
</feature>
<accession>A0A5J9SGQ4</accession>
<proteinExistence type="predicted"/>
<name>A0A5J9SGQ4_9POAL</name>
<gene>
    <name evidence="2" type="ORF">EJB05_57302</name>
</gene>
<dbReference type="Gramene" id="TVT97455">
    <property type="protein sequence ID" value="TVT97455"/>
    <property type="gene ID" value="EJB05_57302"/>
</dbReference>
<feature type="non-terminal residue" evidence="2">
    <location>
        <position position="1"/>
    </location>
</feature>
<reference evidence="2 3" key="1">
    <citation type="journal article" date="2019" name="Sci. Rep.">
        <title>A high-quality genome of Eragrostis curvula grass provides insights into Poaceae evolution and supports new strategies to enhance forage quality.</title>
        <authorList>
            <person name="Carballo J."/>
            <person name="Santos B.A.C.M."/>
            <person name="Zappacosta D."/>
            <person name="Garbus I."/>
            <person name="Selva J.P."/>
            <person name="Gallo C.A."/>
            <person name="Diaz A."/>
            <person name="Albertini E."/>
            <person name="Caccamo M."/>
            <person name="Echenique V."/>
        </authorList>
    </citation>
    <scope>NUCLEOTIDE SEQUENCE [LARGE SCALE GENOMIC DNA]</scope>
    <source>
        <strain evidence="3">cv. Victoria</strain>
        <tissue evidence="2">Leaf</tissue>
    </source>
</reference>
<dbReference type="EMBL" id="RWGY01001001">
    <property type="protein sequence ID" value="TVT97455.1"/>
    <property type="molecule type" value="Genomic_DNA"/>
</dbReference>
<evidence type="ECO:0008006" key="4">
    <source>
        <dbReference type="Google" id="ProtNLM"/>
    </source>
</evidence>
<dbReference type="AlphaFoldDB" id="A0A5J9SGQ4"/>
<comment type="caution">
    <text evidence="2">The sequence shown here is derived from an EMBL/GenBank/DDBJ whole genome shotgun (WGS) entry which is preliminary data.</text>
</comment>
<evidence type="ECO:0000313" key="2">
    <source>
        <dbReference type="EMBL" id="TVT97455.1"/>
    </source>
</evidence>
<protein>
    <recommendedName>
        <fullName evidence="4">NAC domain-containing protein</fullName>
    </recommendedName>
</protein>
<evidence type="ECO:0000256" key="1">
    <source>
        <dbReference type="SAM" id="MobiDB-lite"/>
    </source>
</evidence>
<organism evidence="2 3">
    <name type="scientific">Eragrostis curvula</name>
    <name type="common">weeping love grass</name>
    <dbReference type="NCBI Taxonomy" id="38414"/>
    <lineage>
        <taxon>Eukaryota</taxon>
        <taxon>Viridiplantae</taxon>
        <taxon>Streptophyta</taxon>
        <taxon>Embryophyta</taxon>
        <taxon>Tracheophyta</taxon>
        <taxon>Spermatophyta</taxon>
        <taxon>Magnoliopsida</taxon>
        <taxon>Liliopsida</taxon>
        <taxon>Poales</taxon>
        <taxon>Poaceae</taxon>
        <taxon>PACMAD clade</taxon>
        <taxon>Chloridoideae</taxon>
        <taxon>Eragrostideae</taxon>
        <taxon>Eragrostidinae</taxon>
        <taxon>Eragrostis</taxon>
    </lineage>
</organism>
<sequence>MDMESGSKGWVMHEYTVAGSSLKLCSISFSGHGHKHKRVPDGEPSTRRPRVAADESGSDTSGSGTKTAFDQGFSTAHASEHGELPHDSSDEEIAAEMIAEMTCEQPSWEFQAEQVQQTINASAPQEFHPPPWTTTTTFSQQSSLAQEDGAAHASEGIQHLADTTQDIAAMIDEMIDADPYLAQAPVMDPSSCGGVPNIGDMDAVHWEGIDFTFSYDEDNSRC</sequence>